<dbReference type="EMBL" id="FJOF01000017">
    <property type="protein sequence ID" value="CZR49618.1"/>
    <property type="molecule type" value="Genomic_DNA"/>
</dbReference>
<feature type="region of interest" description="Disordered" evidence="2">
    <location>
        <begin position="94"/>
        <end position="133"/>
    </location>
</feature>
<sequence length="352" mass="38617">MSSPSPRIEVPGLYRSSPASALQIHSVSGMWPNQLFADSVPRSWSKNVLVSLAKIISSASTKANTTVDDVVAWFKDNAESCGGLNQEACTQADRWLSEKSPEAPPQQSPQKRPGYTSDTEASRRKRRSYKSPDISAVNREELVRSEHISILREKSGAAEDRLNGAKSLLDEVETRVVSLQRQIANVNAGALQESIKEATARLATSSALVTKHQRYVDGYRELALPDAPTYHVQAMETAQSELDKASQDAQTAEGVLASAQEEQRELKRAEEKLVKLGAEKVTLEQSVFDLRLAKARCDVYLGMVEYGPDGLAALREEDVGPGVVWLSVGVCLAWLSGVWVVFLWCVLGVYTR</sequence>
<dbReference type="GeneID" id="42060831"/>
<comment type="caution">
    <text evidence="4">The sequence shown here is derived from an EMBL/GenBank/DDBJ whole genome shotgun (WGS) entry which is preliminary data.</text>
</comment>
<dbReference type="RefSeq" id="XP_031090117.1">
    <property type="nucleotide sequence ID" value="XM_031224905.1"/>
</dbReference>
<gene>
    <name evidence="4" type="ORF">FPRO_15976</name>
</gene>
<evidence type="ECO:0000256" key="1">
    <source>
        <dbReference type="SAM" id="Coils"/>
    </source>
</evidence>
<feature type="coiled-coil region" evidence="1">
    <location>
        <begin position="162"/>
        <end position="189"/>
    </location>
</feature>
<protein>
    <submittedName>
        <fullName evidence="4">Uncharacterized protein</fullName>
    </submittedName>
</protein>
<dbReference type="AlphaFoldDB" id="A0A1L7WAG9"/>
<keyword evidence="1" id="KW-0175">Coiled coil</keyword>
<dbReference type="Proteomes" id="UP000183971">
    <property type="component" value="Unassembled WGS sequence"/>
</dbReference>
<keyword evidence="5" id="KW-1185">Reference proteome</keyword>
<name>A0A1L7WAG9_FUSPR</name>
<evidence type="ECO:0000256" key="2">
    <source>
        <dbReference type="SAM" id="MobiDB-lite"/>
    </source>
</evidence>
<keyword evidence="3" id="KW-0812">Transmembrane</keyword>
<keyword evidence="3" id="KW-0472">Membrane</keyword>
<accession>A0A1L7WAG9</accession>
<organism evidence="4 5">
    <name type="scientific">Fusarium proliferatum (strain ET1)</name>
    <name type="common">Orchid endophyte fungus</name>
    <dbReference type="NCBI Taxonomy" id="1227346"/>
    <lineage>
        <taxon>Eukaryota</taxon>
        <taxon>Fungi</taxon>
        <taxon>Dikarya</taxon>
        <taxon>Ascomycota</taxon>
        <taxon>Pezizomycotina</taxon>
        <taxon>Sordariomycetes</taxon>
        <taxon>Hypocreomycetidae</taxon>
        <taxon>Hypocreales</taxon>
        <taxon>Nectriaceae</taxon>
        <taxon>Fusarium</taxon>
        <taxon>Fusarium fujikuroi species complex</taxon>
    </lineage>
</organism>
<evidence type="ECO:0000256" key="3">
    <source>
        <dbReference type="SAM" id="Phobius"/>
    </source>
</evidence>
<proteinExistence type="predicted"/>
<reference evidence="5" key="1">
    <citation type="journal article" date="2016" name="Genome Biol. Evol.">
        <title>Comparative 'omics' of the Fusarium fujikuroi species complex highlights differences in genetic potential and metabolite synthesis.</title>
        <authorList>
            <person name="Niehaus E.-M."/>
            <person name="Muensterkoetter M."/>
            <person name="Proctor R.H."/>
            <person name="Brown D.W."/>
            <person name="Sharon A."/>
            <person name="Idan Y."/>
            <person name="Oren-Young L."/>
            <person name="Sieber C.M."/>
            <person name="Novak O."/>
            <person name="Pencik A."/>
            <person name="Tarkowska D."/>
            <person name="Hromadova K."/>
            <person name="Freeman S."/>
            <person name="Maymon M."/>
            <person name="Elazar M."/>
            <person name="Youssef S.A."/>
            <person name="El-Shabrawy E.S.M."/>
            <person name="Shalaby A.B.A."/>
            <person name="Houterman P."/>
            <person name="Brock N.L."/>
            <person name="Burkhardt I."/>
            <person name="Tsavkelova E.A."/>
            <person name="Dickschat J.S."/>
            <person name="Galuszka P."/>
            <person name="Gueldener U."/>
            <person name="Tudzynski B."/>
        </authorList>
    </citation>
    <scope>NUCLEOTIDE SEQUENCE [LARGE SCALE GENOMIC DNA]</scope>
    <source>
        <strain evidence="5">ET1</strain>
    </source>
</reference>
<evidence type="ECO:0000313" key="4">
    <source>
        <dbReference type="EMBL" id="CZR49618.1"/>
    </source>
</evidence>
<feature type="coiled-coil region" evidence="1">
    <location>
        <begin position="235"/>
        <end position="286"/>
    </location>
</feature>
<evidence type="ECO:0000313" key="5">
    <source>
        <dbReference type="Proteomes" id="UP000183971"/>
    </source>
</evidence>
<keyword evidence="3" id="KW-1133">Transmembrane helix</keyword>
<dbReference type="VEuPathDB" id="FungiDB:FPRO_15976"/>
<feature type="transmembrane region" description="Helical" evidence="3">
    <location>
        <begin position="323"/>
        <end position="350"/>
    </location>
</feature>